<organism evidence="3 4">
    <name type="scientific">Solidesulfovibrio aerotolerans</name>
    <dbReference type="NCBI Taxonomy" id="295255"/>
    <lineage>
        <taxon>Bacteria</taxon>
        <taxon>Pseudomonadati</taxon>
        <taxon>Thermodesulfobacteriota</taxon>
        <taxon>Desulfovibrionia</taxon>
        <taxon>Desulfovibrionales</taxon>
        <taxon>Desulfovibrionaceae</taxon>
        <taxon>Solidesulfovibrio</taxon>
    </lineage>
</organism>
<feature type="signal peptide" evidence="1">
    <location>
        <begin position="1"/>
        <end position="22"/>
    </location>
</feature>
<feature type="domain" description="DUF4412" evidence="2">
    <location>
        <begin position="38"/>
        <end position="128"/>
    </location>
</feature>
<dbReference type="InterPro" id="IPR025524">
    <property type="entry name" value="DUF4412"/>
</dbReference>
<evidence type="ECO:0000256" key="1">
    <source>
        <dbReference type="SAM" id="SignalP"/>
    </source>
</evidence>
<dbReference type="Proteomes" id="UP000482487">
    <property type="component" value="Unassembled WGS sequence"/>
</dbReference>
<evidence type="ECO:0000259" key="2">
    <source>
        <dbReference type="Pfam" id="PF14371"/>
    </source>
</evidence>
<accession>A0A7C9MIX7</accession>
<dbReference type="AlphaFoldDB" id="A0A7C9MIX7"/>
<proteinExistence type="predicted"/>
<reference evidence="3 4" key="1">
    <citation type="submission" date="2020-01" db="EMBL/GenBank/DDBJ databases">
        <title>Genome sequence of Desulfovibrio aerotolerans DSM 16695(T).</title>
        <authorList>
            <person name="Karnachuk O."/>
            <person name="Avakyan M."/>
            <person name="Mardanov A."/>
            <person name="Kadnikov V."/>
            <person name="Ravin N."/>
        </authorList>
    </citation>
    <scope>NUCLEOTIDE SEQUENCE [LARGE SCALE GENOMIC DNA]</scope>
    <source>
        <strain evidence="3 4">DSM 16695</strain>
    </source>
</reference>
<dbReference type="Gene3D" id="2.50.20.10">
    <property type="entry name" value="Lipoprotein localisation LolA/LolB/LppX"/>
    <property type="match status" value="1"/>
</dbReference>
<evidence type="ECO:0000313" key="4">
    <source>
        <dbReference type="Proteomes" id="UP000482487"/>
    </source>
</evidence>
<sequence>MKKRFSSFAAACLMVLASLAQAAEFSADMVQLHDQEPAMSGKVAIKDSRMRMETTMQGQARISIIDPAAKKVILLLPAMQSYMEMQFDASKAGPGAALLGKPDPEIGQWRSVGTETVDGWECEKRVMDFKDTTKGGLTAWFAVKLDTPIKFVQTGKGGTYTIEYKNIQPGTVDAAQFAIPAGYQKMGMPAMPKAGMAQ</sequence>
<feature type="domain" description="DUF4412" evidence="2">
    <location>
        <begin position="148"/>
        <end position="183"/>
    </location>
</feature>
<feature type="chain" id="PRO_5028951664" evidence="1">
    <location>
        <begin position="23"/>
        <end position="198"/>
    </location>
</feature>
<keyword evidence="4" id="KW-1185">Reference proteome</keyword>
<evidence type="ECO:0000313" key="3">
    <source>
        <dbReference type="EMBL" id="MYL82989.1"/>
    </source>
</evidence>
<dbReference type="EMBL" id="WVUD01000009">
    <property type="protein sequence ID" value="MYL82989.1"/>
    <property type="molecule type" value="Genomic_DNA"/>
</dbReference>
<protein>
    <submittedName>
        <fullName evidence="3">DUF4412 domain-containing protein</fullName>
    </submittedName>
</protein>
<dbReference type="RefSeq" id="WP_160959996.1">
    <property type="nucleotide sequence ID" value="NZ_WVUD01000009.1"/>
</dbReference>
<gene>
    <name evidence="3" type="ORF">GTA51_07550</name>
</gene>
<keyword evidence="1" id="KW-0732">Signal</keyword>
<name>A0A7C9MIX7_9BACT</name>
<dbReference type="Pfam" id="PF14371">
    <property type="entry name" value="DUF4412"/>
    <property type="match status" value="2"/>
</dbReference>
<dbReference type="OrthoDB" id="9790106at2"/>
<comment type="caution">
    <text evidence="3">The sequence shown here is derived from an EMBL/GenBank/DDBJ whole genome shotgun (WGS) entry which is preliminary data.</text>
</comment>